<dbReference type="InterPro" id="IPR029058">
    <property type="entry name" value="AB_hydrolase_fold"/>
</dbReference>
<sequence length="269" mass="31112">MIIEIENIKYHVQIKGKGKPIIYLHGFSENLSTWSLLKLEGYQLILIDFIGHGKSDKPYSSKYYSLKIMIKHLNKLIYKLGLKKYSMLGYSMGGRIALAYATAYSHEIDKLILESSSYGEVGFINRFKRRRKDLNLAKSILTNGIEWFNKYWSNLSIFESQRKLPNTIIDEIRKRRLSNITYALSNTLLCSGQGKFPCMKNHIGKLSMPILYISGEYDKKYKQIGKDFEKLNSYTKHETIKGAGHNTHIEDPNAFIKVLSKFLSDDYPL</sequence>
<dbReference type="SUPFAM" id="SSF53474">
    <property type="entry name" value="alpha/beta-Hydrolases"/>
    <property type="match status" value="1"/>
</dbReference>
<keyword evidence="1 2" id="KW-0474">Menaquinone biosynthesis</keyword>
<dbReference type="Pfam" id="PF00561">
    <property type="entry name" value="Abhydrolase_1"/>
    <property type="match status" value="1"/>
</dbReference>
<dbReference type="InterPro" id="IPR000639">
    <property type="entry name" value="Epox_hydrolase-like"/>
</dbReference>
<dbReference type="PRINTS" id="PR00412">
    <property type="entry name" value="EPOXHYDRLASE"/>
</dbReference>
<evidence type="ECO:0000313" key="5">
    <source>
        <dbReference type="Proteomes" id="UP000013523"/>
    </source>
</evidence>
<evidence type="ECO:0000313" key="4">
    <source>
        <dbReference type="EMBL" id="AGK96889.1"/>
    </source>
</evidence>
<dbReference type="PANTHER" id="PTHR43798">
    <property type="entry name" value="MONOACYLGLYCEROL LIPASE"/>
    <property type="match status" value="1"/>
</dbReference>
<dbReference type="RefSeq" id="WP_015615197.1">
    <property type="nucleotide sequence ID" value="NC_021182.1"/>
</dbReference>
<comment type="similarity">
    <text evidence="2">Belongs to the AB hydrolase superfamily. MenH family.</text>
</comment>
<dbReference type="Gene3D" id="3.40.50.1820">
    <property type="entry name" value="alpha/beta hydrolase"/>
    <property type="match status" value="1"/>
</dbReference>
<dbReference type="AlphaFoldDB" id="R4K8L8"/>
<dbReference type="MEROPS" id="S33.996"/>
<protein>
    <recommendedName>
        <fullName evidence="2">Putative 2-succinyl-6-hydroxy-2,4-cyclohexadiene-1-carboxylate synthase</fullName>
        <shortName evidence="2">SHCHC synthase</shortName>
        <ecNumber evidence="2">4.2.99.20</ecNumber>
    </recommendedName>
</protein>
<gene>
    <name evidence="2" type="primary">menH</name>
    <name evidence="4" type="ORF">Clopa_1998</name>
</gene>
<keyword evidence="2" id="KW-0456">Lyase</keyword>
<dbReference type="InterPro" id="IPR022485">
    <property type="entry name" value="SHCHC_synthase_MenH"/>
</dbReference>
<organism evidence="4 5">
    <name type="scientific">Clostridium pasteurianum BC1</name>
    <dbReference type="NCBI Taxonomy" id="86416"/>
    <lineage>
        <taxon>Bacteria</taxon>
        <taxon>Bacillati</taxon>
        <taxon>Bacillota</taxon>
        <taxon>Clostridia</taxon>
        <taxon>Eubacteriales</taxon>
        <taxon>Clostridiaceae</taxon>
        <taxon>Clostridium</taxon>
    </lineage>
</organism>
<dbReference type="STRING" id="86416.Clopa_1998"/>
<dbReference type="GO" id="GO:0009234">
    <property type="term" value="P:menaquinone biosynthetic process"/>
    <property type="evidence" value="ECO:0007669"/>
    <property type="project" value="UniProtKB-UniRule"/>
</dbReference>
<reference evidence="4 5" key="1">
    <citation type="submission" date="2012-01" db="EMBL/GenBank/DDBJ databases">
        <title>Complete sequence of chromosome of Clostridium pasteurianum BC1.</title>
        <authorList>
            <consortium name="US DOE Joint Genome Institute"/>
            <person name="Lucas S."/>
            <person name="Han J."/>
            <person name="Lapidus A."/>
            <person name="Cheng J.-F."/>
            <person name="Goodwin L."/>
            <person name="Pitluck S."/>
            <person name="Peters L."/>
            <person name="Mikhailova N."/>
            <person name="Teshima H."/>
            <person name="Detter J.C."/>
            <person name="Han C."/>
            <person name="Tapia R."/>
            <person name="Land M."/>
            <person name="Hauser L."/>
            <person name="Kyrpides N."/>
            <person name="Ivanova N."/>
            <person name="Pagani I."/>
            <person name="Dunn J."/>
            <person name="Taghavi S."/>
            <person name="Francis A."/>
            <person name="van der Lelie D."/>
            <person name="Woyke T."/>
        </authorList>
    </citation>
    <scope>NUCLEOTIDE SEQUENCE [LARGE SCALE GENOMIC DNA]</scope>
    <source>
        <strain evidence="4 5">BC1</strain>
    </source>
</reference>
<comment type="subunit">
    <text evidence="2">Monomer.</text>
</comment>
<dbReference type="Proteomes" id="UP000013523">
    <property type="component" value="Chromosome"/>
</dbReference>
<name>R4K8L8_CLOPA</name>
<dbReference type="EMBL" id="CP003261">
    <property type="protein sequence ID" value="AGK96889.1"/>
    <property type="molecule type" value="Genomic_DNA"/>
</dbReference>
<comment type="pathway">
    <text evidence="2">Quinol/quinone metabolism; 1,4-dihydroxy-2-naphthoate biosynthesis; 1,4-dihydroxy-2-naphthoate from chorismate: step 3/7.</text>
</comment>
<accession>R4K8L8</accession>
<dbReference type="OrthoDB" id="9775557at2"/>
<evidence type="ECO:0000259" key="3">
    <source>
        <dbReference type="Pfam" id="PF00561"/>
    </source>
</evidence>
<comment type="catalytic activity">
    <reaction evidence="2">
        <text>5-enolpyruvoyl-6-hydroxy-2-succinyl-cyclohex-3-ene-1-carboxylate = (1R,6R)-6-hydroxy-2-succinyl-cyclohexa-2,4-diene-1-carboxylate + pyruvate</text>
        <dbReference type="Rhea" id="RHEA:25597"/>
        <dbReference type="ChEBI" id="CHEBI:15361"/>
        <dbReference type="ChEBI" id="CHEBI:58689"/>
        <dbReference type="ChEBI" id="CHEBI:58818"/>
        <dbReference type="EC" id="4.2.99.20"/>
    </reaction>
</comment>
<dbReference type="PRINTS" id="PR00111">
    <property type="entry name" value="ABHYDROLASE"/>
</dbReference>
<dbReference type="InterPro" id="IPR000073">
    <property type="entry name" value="AB_hydrolase_1"/>
</dbReference>
<evidence type="ECO:0000256" key="1">
    <source>
        <dbReference type="ARBA" id="ARBA00022428"/>
    </source>
</evidence>
<comment type="function">
    <text evidence="2">Catalyzes a proton abstraction reaction that results in 2,5-elimination of pyruvate from 2-succinyl-5-enolpyruvyl-6-hydroxy-3-cyclohexene-1-carboxylate (SEPHCHC) and the formation of 2-succinyl-6-hydroxy-2,4-cyclohexadiene-1-carboxylate (SHCHC).</text>
</comment>
<feature type="domain" description="AB hydrolase-1" evidence="3">
    <location>
        <begin position="19"/>
        <end position="252"/>
    </location>
</feature>
<dbReference type="UniPathway" id="UPA01057">
    <property type="reaction ID" value="UER00900"/>
</dbReference>
<dbReference type="PATRIC" id="fig|86416.3.peg.1969"/>
<dbReference type="UniPathway" id="UPA00079"/>
<dbReference type="GO" id="GO:0016020">
    <property type="term" value="C:membrane"/>
    <property type="evidence" value="ECO:0007669"/>
    <property type="project" value="TreeGrafter"/>
</dbReference>
<dbReference type="HOGENOM" id="CLU_020336_50_4_9"/>
<dbReference type="EC" id="4.2.99.20" evidence="2"/>
<dbReference type="KEGG" id="cpas:Clopa_1998"/>
<dbReference type="NCBIfam" id="TIGR03695">
    <property type="entry name" value="menH_SHCHC"/>
    <property type="match status" value="1"/>
</dbReference>
<dbReference type="PANTHER" id="PTHR43798:SF20">
    <property type="entry name" value="2-SUCCINYL-6-HYDROXY-2,4-CYCLOHEXADIENE-1-CARBOXYLATE SYNTHASE-RELATED"/>
    <property type="match status" value="1"/>
</dbReference>
<evidence type="ECO:0000256" key="2">
    <source>
        <dbReference type="HAMAP-Rule" id="MF_01660"/>
    </source>
</evidence>
<dbReference type="InterPro" id="IPR050266">
    <property type="entry name" value="AB_hydrolase_sf"/>
</dbReference>
<dbReference type="eggNOG" id="COG2267">
    <property type="taxonomic scope" value="Bacteria"/>
</dbReference>
<keyword evidence="5" id="KW-1185">Reference proteome</keyword>
<dbReference type="HAMAP" id="MF_01660">
    <property type="entry name" value="MenH"/>
    <property type="match status" value="1"/>
</dbReference>
<proteinExistence type="inferred from homology"/>
<comment type="pathway">
    <text evidence="2">Quinol/quinone metabolism; menaquinone biosynthesis.</text>
</comment>
<dbReference type="GO" id="GO:0070205">
    <property type="term" value="F:2-succinyl-6-hydroxy-2,4-cyclohexadiene-1-carboxylate synthase activity"/>
    <property type="evidence" value="ECO:0007669"/>
    <property type="project" value="UniProtKB-UniRule"/>
</dbReference>